<keyword evidence="4" id="KW-1185">Reference proteome</keyword>
<gene>
    <name evidence="3" type="ORF">TRAPUB_12924</name>
</gene>
<feature type="region of interest" description="Disordered" evidence="1">
    <location>
        <begin position="68"/>
        <end position="162"/>
    </location>
</feature>
<evidence type="ECO:0000256" key="1">
    <source>
        <dbReference type="SAM" id="MobiDB-lite"/>
    </source>
</evidence>
<proteinExistence type="predicted"/>
<name>A0A1M2VSD4_TRAPU</name>
<feature type="region of interest" description="Disordered" evidence="1">
    <location>
        <begin position="403"/>
        <end position="456"/>
    </location>
</feature>
<evidence type="ECO:0000259" key="2">
    <source>
        <dbReference type="Pfam" id="PF08719"/>
    </source>
</evidence>
<keyword evidence="3" id="KW-0378">Hydrolase</keyword>
<dbReference type="CDD" id="cd15457">
    <property type="entry name" value="NADAR"/>
    <property type="match status" value="1"/>
</dbReference>
<feature type="compositionally biased region" description="Low complexity" evidence="1">
    <location>
        <begin position="413"/>
        <end position="432"/>
    </location>
</feature>
<comment type="caution">
    <text evidence="3">The sequence shown here is derived from an EMBL/GenBank/DDBJ whole genome shotgun (WGS) entry which is preliminary data.</text>
</comment>
<evidence type="ECO:0000313" key="3">
    <source>
        <dbReference type="EMBL" id="OJT10486.1"/>
    </source>
</evidence>
<evidence type="ECO:0000313" key="4">
    <source>
        <dbReference type="Proteomes" id="UP000184267"/>
    </source>
</evidence>
<protein>
    <submittedName>
        <fullName evidence="3">N-glycosidase YbiA</fullName>
    </submittedName>
</protein>
<dbReference type="AlphaFoldDB" id="A0A1M2VSD4"/>
<keyword evidence="3" id="KW-0326">Glycosidase</keyword>
<organism evidence="3 4">
    <name type="scientific">Trametes pubescens</name>
    <name type="common">White-rot fungus</name>
    <dbReference type="NCBI Taxonomy" id="154538"/>
    <lineage>
        <taxon>Eukaryota</taxon>
        <taxon>Fungi</taxon>
        <taxon>Dikarya</taxon>
        <taxon>Basidiomycota</taxon>
        <taxon>Agaricomycotina</taxon>
        <taxon>Agaricomycetes</taxon>
        <taxon>Polyporales</taxon>
        <taxon>Polyporaceae</taxon>
        <taxon>Trametes</taxon>
    </lineage>
</organism>
<dbReference type="GO" id="GO:0016798">
    <property type="term" value="F:hydrolase activity, acting on glycosyl bonds"/>
    <property type="evidence" value="ECO:0007669"/>
    <property type="project" value="UniProtKB-KW"/>
</dbReference>
<feature type="domain" description="NADAR" evidence="2">
    <location>
        <begin position="467"/>
        <end position="594"/>
    </location>
</feature>
<accession>A0A1M2VSD4</accession>
<dbReference type="InterPro" id="IPR012816">
    <property type="entry name" value="NADAR"/>
</dbReference>
<dbReference type="SUPFAM" id="SSF143990">
    <property type="entry name" value="YbiA-like"/>
    <property type="match status" value="1"/>
</dbReference>
<feature type="compositionally biased region" description="Acidic residues" evidence="1">
    <location>
        <begin position="104"/>
        <end position="113"/>
    </location>
</feature>
<dbReference type="OrthoDB" id="206452at2759"/>
<dbReference type="Pfam" id="PF08719">
    <property type="entry name" value="NADAR"/>
    <property type="match status" value="1"/>
</dbReference>
<dbReference type="Gene3D" id="1.10.357.40">
    <property type="entry name" value="YbiA-like"/>
    <property type="match status" value="1"/>
</dbReference>
<reference evidence="3 4" key="1">
    <citation type="submission" date="2016-10" db="EMBL/GenBank/DDBJ databases">
        <title>Genome sequence of the basidiomycete white-rot fungus Trametes pubescens.</title>
        <authorList>
            <person name="Makela M.R."/>
            <person name="Granchi Z."/>
            <person name="Peng M."/>
            <person name="De Vries R.P."/>
            <person name="Grigoriev I."/>
            <person name="Riley R."/>
            <person name="Hilden K."/>
        </authorList>
    </citation>
    <scope>NUCLEOTIDE SEQUENCE [LARGE SCALE GENOMIC DNA]</scope>
    <source>
        <strain evidence="3 4">FBCC735</strain>
    </source>
</reference>
<sequence length="599" mass="65607">MPGQPLVFPQPQMHSVNNPVIPPMPTMSGAMPTAGNPFPAPPMNMGMGMGMGGQEPNPHMGMPQPVIPGQGQNPEAPVIPPIPSNFGRAGGTPYHPAGSYPDSSDSESYDDELSPQTRERLQPPLAPGQYGPFDRNRERRGTPAPALRRGQHRRAESSPVFGQQLPPGFVPHEQPPVIPPPGVAFGPGQQPFPQFQNQGPPIYHEGERFRREPSPDFRPRPWTPLRHTHNPLPPPPKDIFQHSPYAQILRELRKPVDAEEIKAKLSQAPAFTTIGAIPIATVQPGHYQGTRSSKEKKRKGLFRSISARLGGSRRDDESFSDVMSPPQGGMPQQAFVGGQSITILPTVEHLPDGTTTLTYHHPSAPMVAGQNAGGIPMAGGGGQPPVMPSGVMPGYVPGVAPAVSPAFGNSAAQQQQQQQQQQHQHQHQQYPQSPGPQRMPTPQPAPPPPPRPIRIDRTNRYHGLLHMSPHKVHYGNKSYPTVLHLIEALRFLPGHPENAEEVRRCGTAEEAAAISGSMRSRWRGDLEQVFSELVEEALYQKFIQHERLRDLLLETGEAELIYSDPNDTFWGDGPMGQGMNALGQALCRVRDRLRRELET</sequence>
<dbReference type="Proteomes" id="UP000184267">
    <property type="component" value="Unassembled WGS sequence"/>
</dbReference>
<dbReference type="OMA" id="WTPLRHT"/>
<dbReference type="EMBL" id="MNAD01000773">
    <property type="protein sequence ID" value="OJT10486.1"/>
    <property type="molecule type" value="Genomic_DNA"/>
</dbReference>
<dbReference type="STRING" id="154538.A0A1M2VSD4"/>
<feature type="region of interest" description="Disordered" evidence="1">
    <location>
        <begin position="285"/>
        <end position="334"/>
    </location>
</feature>
<dbReference type="InterPro" id="IPR037238">
    <property type="entry name" value="YbiA-like_sf"/>
</dbReference>
<feature type="compositionally biased region" description="Pro residues" evidence="1">
    <location>
        <begin position="433"/>
        <end position="452"/>
    </location>
</feature>